<dbReference type="Gene3D" id="3.40.309.10">
    <property type="entry name" value="Aldehyde Dehydrogenase, Chain A, domain 2"/>
    <property type="match status" value="1"/>
</dbReference>
<proteinExistence type="inferred from homology"/>
<dbReference type="InterPro" id="IPR016163">
    <property type="entry name" value="Ald_DH_C"/>
</dbReference>
<dbReference type="AlphaFoldDB" id="A0A081K9Z1"/>
<evidence type="ECO:0000259" key="5">
    <source>
        <dbReference type="Pfam" id="PF00171"/>
    </source>
</evidence>
<keyword evidence="2 4" id="KW-0560">Oxidoreductase</keyword>
<name>A0A081K9Z1_9GAMM</name>
<evidence type="ECO:0000313" key="6">
    <source>
        <dbReference type="EMBL" id="KEI70967.1"/>
    </source>
</evidence>
<dbReference type="InterPro" id="IPR016162">
    <property type="entry name" value="Ald_DH_N"/>
</dbReference>
<dbReference type="SMR" id="A0A081K9Z1"/>
<dbReference type="STRING" id="305900.GV64_09635"/>
<dbReference type="GO" id="GO:0004030">
    <property type="term" value="F:aldehyde dehydrogenase [NAD(P)+] activity"/>
    <property type="evidence" value="ECO:0007669"/>
    <property type="project" value="UniProtKB-ARBA"/>
</dbReference>
<dbReference type="Pfam" id="PF00171">
    <property type="entry name" value="Aldedh"/>
    <property type="match status" value="1"/>
</dbReference>
<gene>
    <name evidence="6" type="ORF">GV64_09635</name>
</gene>
<protein>
    <submittedName>
        <fullName evidence="6">Aldehyde dehydrogenase</fullName>
    </submittedName>
</protein>
<dbReference type="InterPro" id="IPR015590">
    <property type="entry name" value="Aldehyde_DH_dom"/>
</dbReference>
<dbReference type="InterPro" id="IPR016161">
    <property type="entry name" value="Ald_DH/histidinol_DH"/>
</dbReference>
<dbReference type="EMBL" id="JOJP01000001">
    <property type="protein sequence ID" value="KEI70967.1"/>
    <property type="molecule type" value="Genomic_DNA"/>
</dbReference>
<dbReference type="Proteomes" id="UP000027997">
    <property type="component" value="Unassembled WGS sequence"/>
</dbReference>
<feature type="domain" description="Aldehyde dehydrogenase" evidence="5">
    <location>
        <begin position="29"/>
        <end position="492"/>
    </location>
</feature>
<dbReference type="InterPro" id="IPR029510">
    <property type="entry name" value="Ald_DH_CS_GLU"/>
</dbReference>
<evidence type="ECO:0000256" key="2">
    <source>
        <dbReference type="ARBA" id="ARBA00023002"/>
    </source>
</evidence>
<keyword evidence="7" id="KW-1185">Reference proteome</keyword>
<dbReference type="FunFam" id="3.40.309.10:FF:000012">
    <property type="entry name" value="Betaine aldehyde dehydrogenase"/>
    <property type="match status" value="1"/>
</dbReference>
<evidence type="ECO:0000256" key="3">
    <source>
        <dbReference type="PROSITE-ProRule" id="PRU10007"/>
    </source>
</evidence>
<evidence type="ECO:0000313" key="7">
    <source>
        <dbReference type="Proteomes" id="UP000027997"/>
    </source>
</evidence>
<feature type="active site" evidence="3">
    <location>
        <position position="267"/>
    </location>
</feature>
<dbReference type="SUPFAM" id="SSF53720">
    <property type="entry name" value="ALDH-like"/>
    <property type="match status" value="1"/>
</dbReference>
<dbReference type="PROSITE" id="PS00687">
    <property type="entry name" value="ALDEHYDE_DEHYDR_GLU"/>
    <property type="match status" value="1"/>
</dbReference>
<dbReference type="Gene3D" id="3.40.605.10">
    <property type="entry name" value="Aldehyde Dehydrogenase, Chain A, domain 1"/>
    <property type="match status" value="1"/>
</dbReference>
<dbReference type="CDD" id="cd07112">
    <property type="entry name" value="ALDH_GABALDH-PuuC"/>
    <property type="match status" value="1"/>
</dbReference>
<dbReference type="RefSeq" id="WP_020585153.1">
    <property type="nucleotide sequence ID" value="NZ_JOJP01000001.1"/>
</dbReference>
<accession>A0A081K9Z1</accession>
<dbReference type="eggNOG" id="COG1012">
    <property type="taxonomic scope" value="Bacteria"/>
</dbReference>
<comment type="similarity">
    <text evidence="1 4">Belongs to the aldehyde dehydrogenase family.</text>
</comment>
<organism evidence="6 7">
    <name type="scientific">Endozoicomonas elysicola</name>
    <dbReference type="NCBI Taxonomy" id="305900"/>
    <lineage>
        <taxon>Bacteria</taxon>
        <taxon>Pseudomonadati</taxon>
        <taxon>Pseudomonadota</taxon>
        <taxon>Gammaproteobacteria</taxon>
        <taxon>Oceanospirillales</taxon>
        <taxon>Endozoicomonadaceae</taxon>
        <taxon>Endozoicomonas</taxon>
    </lineage>
</organism>
<comment type="caution">
    <text evidence="6">The sequence shown here is derived from an EMBL/GenBank/DDBJ whole genome shotgun (WGS) entry which is preliminary data.</text>
</comment>
<dbReference type="FunFam" id="3.40.605.10:FF:000001">
    <property type="entry name" value="Aldehyde dehydrogenase 1"/>
    <property type="match status" value="1"/>
</dbReference>
<evidence type="ECO:0000256" key="4">
    <source>
        <dbReference type="RuleBase" id="RU003345"/>
    </source>
</evidence>
<evidence type="ECO:0000256" key="1">
    <source>
        <dbReference type="ARBA" id="ARBA00009986"/>
    </source>
</evidence>
<sequence>MTTRTRAQWQAMADKLEIRGQAWINGEYTEASSGKTFDCISPIDGKLLTRVTSCDEADVNRAVSVARSSFESGSWSQMAPADRKRVLQAFANKIDEHREELALLETIDMGKPISDALGDDIPGSANCIRWCAEAVDKIYDEVAPVGEGKLALVTREAIGVVAAIVPWNFPLSMASWKLGPALATGNSVILKPSEKSPLTAIRVAELAEEAGLPKGVLQVLPGFGHTAGKALALHPDVDCLAFTGSTKVARQLMIYAGESNMKRVWLEAGGKSPHIIFADTPDLEKAASYAAMAIGCNQGEVCTAGSRLLVEASIHDEFLPLLKKHLQTWQPGHPLDPETTSGAIVDDIQTRNVMRYIEAGQEGGAQLVMGGRQVMEETGGYYIEPTVFDQVDNKMTIAREEIFGPVLSVISFNDEEEAIRIANDTDYGLAAALWTGNLSKAHRVSRRLRAGSVFINNYHGGDMTVPFGGFKQSGNGRDKSLHAFDKYTELKSTWIALD</sequence>
<dbReference type="PANTHER" id="PTHR11699">
    <property type="entry name" value="ALDEHYDE DEHYDROGENASE-RELATED"/>
    <property type="match status" value="1"/>
</dbReference>
<reference evidence="6 7" key="1">
    <citation type="submission" date="2014-06" db="EMBL/GenBank/DDBJ databases">
        <title>Whole Genome Sequences of Three Symbiotic Endozoicomonas Bacteria.</title>
        <authorList>
            <person name="Neave M.J."/>
            <person name="Apprill A."/>
            <person name="Voolstra C.R."/>
        </authorList>
    </citation>
    <scope>NUCLEOTIDE SEQUENCE [LARGE SCALE GENOMIC DNA]</scope>
    <source>
        <strain evidence="6 7">DSM 22380</strain>
    </source>
</reference>